<dbReference type="Proteomes" id="UP000244248">
    <property type="component" value="Unassembled WGS sequence"/>
</dbReference>
<dbReference type="AlphaFoldDB" id="A0A2T5MKQ1"/>
<name>A0A2T5MKQ1_9GAMM</name>
<protein>
    <recommendedName>
        <fullName evidence="2">DUF4124 domain-containing protein</fullName>
    </recommendedName>
</protein>
<dbReference type="Gene3D" id="3.30.1450.10">
    <property type="match status" value="1"/>
</dbReference>
<accession>A0A2T5MKQ1</accession>
<dbReference type="Pfam" id="PF13511">
    <property type="entry name" value="DUF4124"/>
    <property type="match status" value="1"/>
</dbReference>
<proteinExistence type="predicted"/>
<keyword evidence="1" id="KW-0732">Signal</keyword>
<feature type="domain" description="DUF4124" evidence="2">
    <location>
        <begin position="28"/>
        <end position="77"/>
    </location>
</feature>
<comment type="caution">
    <text evidence="3">The sequence shown here is derived from an EMBL/GenBank/DDBJ whole genome shotgun (WGS) entry which is preliminary data.</text>
</comment>
<evidence type="ECO:0000259" key="2">
    <source>
        <dbReference type="Pfam" id="PF13511"/>
    </source>
</evidence>
<keyword evidence="4" id="KW-1185">Reference proteome</keyword>
<evidence type="ECO:0000256" key="1">
    <source>
        <dbReference type="ARBA" id="ARBA00022729"/>
    </source>
</evidence>
<gene>
    <name evidence="3" type="ORF">CJD38_03380</name>
</gene>
<dbReference type="InterPro" id="IPR025392">
    <property type="entry name" value="DUF4124"/>
</dbReference>
<reference evidence="3 4" key="1">
    <citation type="submission" date="2018-04" db="EMBL/GenBank/DDBJ databases">
        <title>Novel species isolated from glacier.</title>
        <authorList>
            <person name="Liu Q."/>
            <person name="Xin Y.-H."/>
        </authorList>
    </citation>
    <scope>NUCLEOTIDE SEQUENCE [LARGE SCALE GENOMIC DNA]</scope>
    <source>
        <strain evidence="3 4">GT1R17</strain>
    </source>
</reference>
<sequence>MPTQSGPIIRPLFDLRGRMFRFSLAATLFLALLPFGASAEVFRCQKDGTTVFGDKPCADDAQAYTPKPLQVVPATKVPDLAKQYDQRISKETQERDKANEAWNKEHRAQKKQAEVIRNARVEGKVIAGMDQEQVRSILGKPYSTSHNENLGVVREGWTYKYPDGSRTVVYFKDGVVTNTSSKQGK</sequence>
<evidence type="ECO:0000313" key="4">
    <source>
        <dbReference type="Proteomes" id="UP000244248"/>
    </source>
</evidence>
<evidence type="ECO:0000313" key="3">
    <source>
        <dbReference type="EMBL" id="PTU33156.1"/>
    </source>
</evidence>
<dbReference type="InterPro" id="IPR037873">
    <property type="entry name" value="BamE-like"/>
</dbReference>
<dbReference type="EMBL" id="QANS01000001">
    <property type="protein sequence ID" value="PTU33156.1"/>
    <property type="molecule type" value="Genomic_DNA"/>
</dbReference>
<organism evidence="3 4">
    <name type="scientific">Stenotrophobium rhamnosiphilum</name>
    <dbReference type="NCBI Taxonomy" id="2029166"/>
    <lineage>
        <taxon>Bacteria</taxon>
        <taxon>Pseudomonadati</taxon>
        <taxon>Pseudomonadota</taxon>
        <taxon>Gammaproteobacteria</taxon>
        <taxon>Nevskiales</taxon>
        <taxon>Nevskiaceae</taxon>
        <taxon>Stenotrophobium</taxon>
    </lineage>
</organism>